<dbReference type="Proteomes" id="UP001177021">
    <property type="component" value="Unassembled WGS sequence"/>
</dbReference>
<protein>
    <submittedName>
        <fullName evidence="1">Uncharacterized protein</fullName>
    </submittedName>
</protein>
<accession>A0ACB0M1M2</accession>
<dbReference type="EMBL" id="CASHSV030000716">
    <property type="protein sequence ID" value="CAJ2674506.1"/>
    <property type="molecule type" value="Genomic_DNA"/>
</dbReference>
<evidence type="ECO:0000313" key="2">
    <source>
        <dbReference type="Proteomes" id="UP001177021"/>
    </source>
</evidence>
<name>A0ACB0M1M2_TRIPR</name>
<sequence>MSTFSIIFGRLRYKNLLLLTIYTCCPVANKQVMQKTQPVRSDAERSAALMWKNQLGQGWSAISISLLTRDEHGSFVLEKTEWFTPACLVDEGETCL</sequence>
<gene>
    <name evidence="1" type="ORF">MILVUS5_LOCUS37736</name>
</gene>
<comment type="caution">
    <text evidence="1">The sequence shown here is derived from an EMBL/GenBank/DDBJ whole genome shotgun (WGS) entry which is preliminary data.</text>
</comment>
<proteinExistence type="predicted"/>
<keyword evidence="2" id="KW-1185">Reference proteome</keyword>
<reference evidence="1" key="1">
    <citation type="submission" date="2023-10" db="EMBL/GenBank/DDBJ databases">
        <authorList>
            <person name="Rodriguez Cubillos JULIANA M."/>
            <person name="De Vega J."/>
        </authorList>
    </citation>
    <scope>NUCLEOTIDE SEQUENCE</scope>
</reference>
<organism evidence="1 2">
    <name type="scientific">Trifolium pratense</name>
    <name type="common">Red clover</name>
    <dbReference type="NCBI Taxonomy" id="57577"/>
    <lineage>
        <taxon>Eukaryota</taxon>
        <taxon>Viridiplantae</taxon>
        <taxon>Streptophyta</taxon>
        <taxon>Embryophyta</taxon>
        <taxon>Tracheophyta</taxon>
        <taxon>Spermatophyta</taxon>
        <taxon>Magnoliopsida</taxon>
        <taxon>eudicotyledons</taxon>
        <taxon>Gunneridae</taxon>
        <taxon>Pentapetalae</taxon>
        <taxon>rosids</taxon>
        <taxon>fabids</taxon>
        <taxon>Fabales</taxon>
        <taxon>Fabaceae</taxon>
        <taxon>Papilionoideae</taxon>
        <taxon>50 kb inversion clade</taxon>
        <taxon>NPAAA clade</taxon>
        <taxon>Hologalegina</taxon>
        <taxon>IRL clade</taxon>
        <taxon>Trifolieae</taxon>
        <taxon>Trifolium</taxon>
    </lineage>
</organism>
<evidence type="ECO:0000313" key="1">
    <source>
        <dbReference type="EMBL" id="CAJ2674506.1"/>
    </source>
</evidence>